<dbReference type="AlphaFoldDB" id="A0A9D1IF35"/>
<reference evidence="1" key="2">
    <citation type="journal article" date="2021" name="PeerJ">
        <title>Extensive microbial diversity within the chicken gut microbiome revealed by metagenomics and culture.</title>
        <authorList>
            <person name="Gilroy R."/>
            <person name="Ravi A."/>
            <person name="Getino M."/>
            <person name="Pursley I."/>
            <person name="Horton D.L."/>
            <person name="Alikhan N.F."/>
            <person name="Baker D."/>
            <person name="Gharbi K."/>
            <person name="Hall N."/>
            <person name="Watson M."/>
            <person name="Adriaenssens E.M."/>
            <person name="Foster-Nyarko E."/>
            <person name="Jarju S."/>
            <person name="Secka A."/>
            <person name="Antonio M."/>
            <person name="Oren A."/>
            <person name="Chaudhuri R.R."/>
            <person name="La Ragione R."/>
            <person name="Hildebrand F."/>
            <person name="Pallen M.J."/>
        </authorList>
    </citation>
    <scope>NUCLEOTIDE SEQUENCE</scope>
    <source>
        <strain evidence="1">ChiGjej1B1-19959</strain>
    </source>
</reference>
<reference evidence="1" key="1">
    <citation type="submission" date="2020-10" db="EMBL/GenBank/DDBJ databases">
        <authorList>
            <person name="Gilroy R."/>
        </authorList>
    </citation>
    <scope>NUCLEOTIDE SEQUENCE</scope>
    <source>
        <strain evidence="1">ChiGjej1B1-19959</strain>
    </source>
</reference>
<dbReference type="InterPro" id="IPR011050">
    <property type="entry name" value="Pectin_lyase_fold/virulence"/>
</dbReference>
<accession>A0A9D1IF35</accession>
<comment type="caution">
    <text evidence="1">The sequence shown here is derived from an EMBL/GenBank/DDBJ whole genome shotgun (WGS) entry which is preliminary data.</text>
</comment>
<evidence type="ECO:0000313" key="1">
    <source>
        <dbReference type="EMBL" id="HIU35631.1"/>
    </source>
</evidence>
<protein>
    <submittedName>
        <fullName evidence="1">DUF3737 family protein</fullName>
    </submittedName>
</protein>
<dbReference type="EMBL" id="DVMW01000024">
    <property type="protein sequence ID" value="HIU35631.1"/>
    <property type="molecule type" value="Genomic_DNA"/>
</dbReference>
<dbReference type="InterPro" id="IPR012334">
    <property type="entry name" value="Pectin_lyas_fold"/>
</dbReference>
<gene>
    <name evidence="1" type="ORF">IAC53_03370</name>
</gene>
<sequence>MTILENKRFDEERALYGSRDLVLRNSAFDGPADGESALKESRGITLENVFCNLRYPFWHDHALTLRNCELTALCRAALWYSEGVRITNTKLHGIKALRECSDVTVEDCDIDSPEFGWSTRGIAMRRTTASSEYFMLRAERLRFSDVHLTGKYSFQYITDGVFENCVFDTKDAFWHAKNVTVKNSVLKGEYLAWYAEGLTLEHCKIIGTQPFCYCRGLKLVDCEMVDTDLCFERSEVEATITTPVVSIKNPYAGRICVPAVGEVIRDDENAVGEVVVCPDGGKEKPHACACA</sequence>
<organism evidence="1 2">
    <name type="scientific">Candidatus Fimenecus excrementigallinarum</name>
    <dbReference type="NCBI Taxonomy" id="2840816"/>
    <lineage>
        <taxon>Bacteria</taxon>
        <taxon>Bacillati</taxon>
        <taxon>Bacillota</taxon>
        <taxon>Clostridia</taxon>
        <taxon>Candidatus Fimenecus</taxon>
    </lineage>
</organism>
<dbReference type="SUPFAM" id="SSF51126">
    <property type="entry name" value="Pectin lyase-like"/>
    <property type="match status" value="1"/>
</dbReference>
<dbReference type="Proteomes" id="UP000824071">
    <property type="component" value="Unassembled WGS sequence"/>
</dbReference>
<dbReference type="InterPro" id="IPR022208">
    <property type="entry name" value="DUF3737"/>
</dbReference>
<evidence type="ECO:0000313" key="2">
    <source>
        <dbReference type="Proteomes" id="UP000824071"/>
    </source>
</evidence>
<proteinExistence type="predicted"/>
<dbReference type="Pfam" id="PF12541">
    <property type="entry name" value="DUF3737"/>
    <property type="match status" value="1"/>
</dbReference>
<dbReference type="Gene3D" id="2.160.20.10">
    <property type="entry name" value="Single-stranded right-handed beta-helix, Pectin lyase-like"/>
    <property type="match status" value="1"/>
</dbReference>
<name>A0A9D1IF35_9FIRM</name>